<protein>
    <submittedName>
        <fullName evidence="2">CubicO group peptidase (Beta-lactamase class C family)</fullName>
    </submittedName>
</protein>
<dbReference type="AlphaFoldDB" id="A0A3M0A697"/>
<keyword evidence="3" id="KW-1185">Reference proteome</keyword>
<dbReference type="InterPro" id="IPR052907">
    <property type="entry name" value="Beta-lactamase/esterase"/>
</dbReference>
<organism evidence="2 3">
    <name type="scientific">Umboniibacter marinipuniceus</name>
    <dbReference type="NCBI Taxonomy" id="569599"/>
    <lineage>
        <taxon>Bacteria</taxon>
        <taxon>Pseudomonadati</taxon>
        <taxon>Pseudomonadota</taxon>
        <taxon>Gammaproteobacteria</taxon>
        <taxon>Cellvibrionales</taxon>
        <taxon>Cellvibrionaceae</taxon>
        <taxon>Umboniibacter</taxon>
    </lineage>
</organism>
<name>A0A3M0A697_9GAMM</name>
<feature type="domain" description="Beta-lactamase-related" evidence="1">
    <location>
        <begin position="18"/>
        <end position="343"/>
    </location>
</feature>
<dbReference type="PANTHER" id="PTHR43319">
    <property type="entry name" value="BETA-LACTAMASE-RELATED"/>
    <property type="match status" value="1"/>
</dbReference>
<dbReference type="OrthoDB" id="5705574at2"/>
<dbReference type="EMBL" id="REFJ01000003">
    <property type="protein sequence ID" value="RMA79924.1"/>
    <property type="molecule type" value="Genomic_DNA"/>
</dbReference>
<dbReference type="RefSeq" id="WP_121876622.1">
    <property type="nucleotide sequence ID" value="NZ_REFJ01000003.1"/>
</dbReference>
<evidence type="ECO:0000313" key="3">
    <source>
        <dbReference type="Proteomes" id="UP000267187"/>
    </source>
</evidence>
<proteinExistence type="predicted"/>
<dbReference type="Pfam" id="PF00144">
    <property type="entry name" value="Beta-lactamase"/>
    <property type="match status" value="1"/>
</dbReference>
<accession>A0A3M0A697</accession>
<dbReference type="Gene3D" id="3.40.710.10">
    <property type="entry name" value="DD-peptidase/beta-lactamase superfamily"/>
    <property type="match status" value="1"/>
</dbReference>
<dbReference type="InterPro" id="IPR012338">
    <property type="entry name" value="Beta-lactam/transpept-like"/>
</dbReference>
<gene>
    <name evidence="2" type="ORF">DFR27_1275</name>
</gene>
<dbReference type="Proteomes" id="UP000267187">
    <property type="component" value="Unassembled WGS sequence"/>
</dbReference>
<sequence>MAITADQRSEFSSFYHSLMRQLGDEGSAFVVFQDGRCVINLVSGESSPGLAWCEDTKVICYSACKGALAMAIAKLVAKTELSYRDPLGKWLPIPKDKPLALSSVGQLMSHCSGFVAFHEKVDGELIYDYDAICRLTLNESPWFSGKTLAYSPFLWGWLVSQLIEAVTGECFTHSVAGINYGAPSETEQLATLAPNLAPLKSYREHSLKRQLGPNGDPMTRSAFMNPSTLMVGHNQSSWTSAMVPAASGRASAFGLAAAYSDFLRSIQKDDPVSPATTVAQGICQTTQTPMAFSYGFMRPQGTIDTQFGSLSGGFGHSGAGGSFAFADITHGLAVAYVTRSLGQAMFLDQRGVELVTRLYSLLEIDDEL</sequence>
<dbReference type="SUPFAM" id="SSF56601">
    <property type="entry name" value="beta-lactamase/transpeptidase-like"/>
    <property type="match status" value="1"/>
</dbReference>
<evidence type="ECO:0000259" key="1">
    <source>
        <dbReference type="Pfam" id="PF00144"/>
    </source>
</evidence>
<dbReference type="PANTHER" id="PTHR43319:SF3">
    <property type="entry name" value="BETA-LACTAMASE-RELATED DOMAIN-CONTAINING PROTEIN"/>
    <property type="match status" value="1"/>
</dbReference>
<evidence type="ECO:0000313" key="2">
    <source>
        <dbReference type="EMBL" id="RMA79924.1"/>
    </source>
</evidence>
<reference evidence="2 3" key="1">
    <citation type="submission" date="2018-10" db="EMBL/GenBank/DDBJ databases">
        <title>Genomic Encyclopedia of Type Strains, Phase IV (KMG-IV): sequencing the most valuable type-strain genomes for metagenomic binning, comparative biology and taxonomic classification.</title>
        <authorList>
            <person name="Goeker M."/>
        </authorList>
    </citation>
    <scope>NUCLEOTIDE SEQUENCE [LARGE SCALE GENOMIC DNA]</scope>
    <source>
        <strain evidence="2 3">DSM 25080</strain>
    </source>
</reference>
<dbReference type="InterPro" id="IPR001466">
    <property type="entry name" value="Beta-lactam-related"/>
</dbReference>
<comment type="caution">
    <text evidence="2">The sequence shown here is derived from an EMBL/GenBank/DDBJ whole genome shotgun (WGS) entry which is preliminary data.</text>
</comment>